<keyword evidence="4 6" id="KW-1133">Transmembrane helix</keyword>
<dbReference type="PANTHER" id="PTHR38459">
    <property type="entry name" value="PROPHAGE BACTOPRENOL-LINKED GLUCOSE TRANSLOCASE HOMOLOG"/>
    <property type="match status" value="1"/>
</dbReference>
<dbReference type="AlphaFoldDB" id="A0A8T5UR44"/>
<keyword evidence="3 6" id="KW-0812">Transmembrane</keyword>
<dbReference type="Proteomes" id="UP000825933">
    <property type="component" value="Unassembled WGS sequence"/>
</dbReference>
<evidence type="ECO:0000259" key="7">
    <source>
        <dbReference type="Pfam" id="PF04138"/>
    </source>
</evidence>
<feature type="transmembrane region" description="Helical" evidence="6">
    <location>
        <begin position="116"/>
        <end position="135"/>
    </location>
</feature>
<dbReference type="GO" id="GO:0000271">
    <property type="term" value="P:polysaccharide biosynthetic process"/>
    <property type="evidence" value="ECO:0007669"/>
    <property type="project" value="InterPro"/>
</dbReference>
<feature type="domain" description="GtrA/DPMS transmembrane" evidence="7">
    <location>
        <begin position="26"/>
        <end position="142"/>
    </location>
</feature>
<keyword evidence="5 6" id="KW-0472">Membrane</keyword>
<evidence type="ECO:0000313" key="9">
    <source>
        <dbReference type="Proteomes" id="UP000825933"/>
    </source>
</evidence>
<evidence type="ECO:0000256" key="6">
    <source>
        <dbReference type="SAM" id="Phobius"/>
    </source>
</evidence>
<reference evidence="9" key="1">
    <citation type="journal article" date="2022" name="Microbiol. Resour. Announc.">
        <title>Draft Genome Sequence of a Methanogenic Archaeon from West Spitsbergen Permafrost.</title>
        <authorList>
            <person name="Trubitsyn V."/>
            <person name="Rivkina E."/>
            <person name="Shcherbakova V."/>
        </authorList>
    </citation>
    <scope>NUCLEOTIDE SEQUENCE [LARGE SCALE GENOMIC DNA]</scope>
    <source>
        <strain evidence="9">VT</strain>
    </source>
</reference>
<gene>
    <name evidence="8" type="ORF">K8N75_00870</name>
</gene>
<dbReference type="InterPro" id="IPR051401">
    <property type="entry name" value="GtrA_CellWall_Glycosyl"/>
</dbReference>
<comment type="caution">
    <text evidence="8">The sequence shown here is derived from an EMBL/GenBank/DDBJ whole genome shotgun (WGS) entry which is preliminary data.</text>
</comment>
<dbReference type="PANTHER" id="PTHR38459:SF1">
    <property type="entry name" value="PROPHAGE BACTOPRENOL-LINKED GLUCOSE TRANSLOCASE HOMOLOG"/>
    <property type="match status" value="1"/>
</dbReference>
<dbReference type="InterPro" id="IPR007267">
    <property type="entry name" value="GtrA_DPMS_TM"/>
</dbReference>
<evidence type="ECO:0000256" key="3">
    <source>
        <dbReference type="ARBA" id="ARBA00022692"/>
    </source>
</evidence>
<dbReference type="EMBL" id="JAIOUQ010000002">
    <property type="protein sequence ID" value="MBZ2164607.1"/>
    <property type="molecule type" value="Genomic_DNA"/>
</dbReference>
<dbReference type="Pfam" id="PF04138">
    <property type="entry name" value="GtrA_DPMS_TM"/>
    <property type="match status" value="1"/>
</dbReference>
<protein>
    <submittedName>
        <fullName evidence="8">GtrA family protein</fullName>
    </submittedName>
</protein>
<dbReference type="GO" id="GO:0005886">
    <property type="term" value="C:plasma membrane"/>
    <property type="evidence" value="ECO:0007669"/>
    <property type="project" value="TreeGrafter"/>
</dbReference>
<organism evidence="8 9">
    <name type="scientific">Methanobacterium spitsbergense</name>
    <dbReference type="NCBI Taxonomy" id="2874285"/>
    <lineage>
        <taxon>Archaea</taxon>
        <taxon>Methanobacteriati</taxon>
        <taxon>Methanobacteriota</taxon>
        <taxon>Methanomada group</taxon>
        <taxon>Methanobacteria</taxon>
        <taxon>Methanobacteriales</taxon>
        <taxon>Methanobacteriaceae</taxon>
        <taxon>Methanobacterium</taxon>
    </lineage>
</organism>
<feature type="transmembrane region" description="Helical" evidence="6">
    <location>
        <begin position="89"/>
        <end position="110"/>
    </location>
</feature>
<sequence>MKLAIKNISKRLLKDETNKTHIQMFRYLFVGGAAFIVDFLSLFILTDFFGIYYLISAGIAFILGLIANYFLSISWVFNKRKLKNRHIEFGIFALIGIVGLGLNEIFIWFFTQDLQIYYLISKIFAAVIILFWNFFARKFVLFRD</sequence>
<evidence type="ECO:0000313" key="8">
    <source>
        <dbReference type="EMBL" id="MBZ2164607.1"/>
    </source>
</evidence>
<comment type="subcellular location">
    <subcellularLocation>
        <location evidence="1">Membrane</location>
        <topology evidence="1">Multi-pass membrane protein</topology>
    </subcellularLocation>
</comment>
<evidence type="ECO:0000256" key="1">
    <source>
        <dbReference type="ARBA" id="ARBA00004141"/>
    </source>
</evidence>
<keyword evidence="9" id="KW-1185">Reference proteome</keyword>
<evidence type="ECO:0000256" key="2">
    <source>
        <dbReference type="ARBA" id="ARBA00009399"/>
    </source>
</evidence>
<comment type="similarity">
    <text evidence="2">Belongs to the GtrA family.</text>
</comment>
<evidence type="ECO:0000256" key="4">
    <source>
        <dbReference type="ARBA" id="ARBA00022989"/>
    </source>
</evidence>
<feature type="transmembrane region" description="Helical" evidence="6">
    <location>
        <begin position="24"/>
        <end position="45"/>
    </location>
</feature>
<evidence type="ECO:0000256" key="5">
    <source>
        <dbReference type="ARBA" id="ARBA00023136"/>
    </source>
</evidence>
<proteinExistence type="inferred from homology"/>
<accession>A0A8T5UR44</accession>
<feature type="transmembrane region" description="Helical" evidence="6">
    <location>
        <begin position="51"/>
        <end position="77"/>
    </location>
</feature>
<dbReference type="RefSeq" id="WP_223790289.1">
    <property type="nucleotide sequence ID" value="NZ_JAIOUQ010000002.1"/>
</dbReference>
<name>A0A8T5UR44_9EURY</name>